<gene>
    <name evidence="2" type="ORF">B0H16DRAFT_1884969</name>
</gene>
<feature type="compositionally biased region" description="Gly residues" evidence="1">
    <location>
        <begin position="32"/>
        <end position="43"/>
    </location>
</feature>
<dbReference type="AlphaFoldDB" id="A0AAD7NG87"/>
<protein>
    <submittedName>
        <fullName evidence="2">Uncharacterized protein</fullName>
    </submittedName>
</protein>
<reference evidence="2" key="1">
    <citation type="submission" date="2023-03" db="EMBL/GenBank/DDBJ databases">
        <title>Massive genome expansion in bonnet fungi (Mycena s.s.) driven by repeated elements and novel gene families across ecological guilds.</title>
        <authorList>
            <consortium name="Lawrence Berkeley National Laboratory"/>
            <person name="Harder C.B."/>
            <person name="Miyauchi S."/>
            <person name="Viragh M."/>
            <person name="Kuo A."/>
            <person name="Thoen E."/>
            <person name="Andreopoulos B."/>
            <person name="Lu D."/>
            <person name="Skrede I."/>
            <person name="Drula E."/>
            <person name="Henrissat B."/>
            <person name="Morin E."/>
            <person name="Kohler A."/>
            <person name="Barry K."/>
            <person name="LaButti K."/>
            <person name="Morin E."/>
            <person name="Salamov A."/>
            <person name="Lipzen A."/>
            <person name="Mereny Z."/>
            <person name="Hegedus B."/>
            <person name="Baldrian P."/>
            <person name="Stursova M."/>
            <person name="Weitz H."/>
            <person name="Taylor A."/>
            <person name="Grigoriev I.V."/>
            <person name="Nagy L.G."/>
            <person name="Martin F."/>
            <person name="Kauserud H."/>
        </authorList>
    </citation>
    <scope>NUCLEOTIDE SEQUENCE</scope>
    <source>
        <strain evidence="2">CBHHK182m</strain>
    </source>
</reference>
<feature type="region of interest" description="Disordered" evidence="1">
    <location>
        <begin position="1"/>
        <end position="43"/>
    </location>
</feature>
<evidence type="ECO:0000313" key="3">
    <source>
        <dbReference type="Proteomes" id="UP001215598"/>
    </source>
</evidence>
<keyword evidence="3" id="KW-1185">Reference proteome</keyword>
<organism evidence="2 3">
    <name type="scientific">Mycena metata</name>
    <dbReference type="NCBI Taxonomy" id="1033252"/>
    <lineage>
        <taxon>Eukaryota</taxon>
        <taxon>Fungi</taxon>
        <taxon>Dikarya</taxon>
        <taxon>Basidiomycota</taxon>
        <taxon>Agaricomycotina</taxon>
        <taxon>Agaricomycetes</taxon>
        <taxon>Agaricomycetidae</taxon>
        <taxon>Agaricales</taxon>
        <taxon>Marasmiineae</taxon>
        <taxon>Mycenaceae</taxon>
        <taxon>Mycena</taxon>
    </lineage>
</organism>
<proteinExistence type="predicted"/>
<comment type="caution">
    <text evidence="2">The sequence shown here is derived from an EMBL/GenBank/DDBJ whole genome shotgun (WGS) entry which is preliminary data.</text>
</comment>
<accession>A0AAD7NG87</accession>
<evidence type="ECO:0000313" key="2">
    <source>
        <dbReference type="EMBL" id="KAJ7759612.1"/>
    </source>
</evidence>
<sequence>MERARLRRRPAVHLPRGSLPPNNNDSSTEGEGVNGSGSGPGGGGGAVAVALRCGAEERITADNLVQGDWDEGRGWEVQMLPDSPMRLCTAANSNGGYWFAWDSGPLDGRGVGGGVAETVVPLDTVYIPDAPRKGLHLGKGRAASGEHLKDQRALLYDCIRGHIVTLRGCKTGSKVIWLFDRMRAYYGY</sequence>
<dbReference type="Proteomes" id="UP001215598">
    <property type="component" value="Unassembled WGS sequence"/>
</dbReference>
<evidence type="ECO:0000256" key="1">
    <source>
        <dbReference type="SAM" id="MobiDB-lite"/>
    </source>
</evidence>
<name>A0AAD7NG87_9AGAR</name>
<feature type="compositionally biased region" description="Basic residues" evidence="1">
    <location>
        <begin position="1"/>
        <end position="11"/>
    </location>
</feature>
<dbReference type="EMBL" id="JARKIB010000039">
    <property type="protein sequence ID" value="KAJ7759612.1"/>
    <property type="molecule type" value="Genomic_DNA"/>
</dbReference>